<keyword evidence="10" id="KW-1185">Reference proteome</keyword>
<keyword evidence="2" id="KW-1003">Cell membrane</keyword>
<feature type="region of interest" description="Disordered" evidence="6">
    <location>
        <begin position="703"/>
        <end position="802"/>
    </location>
</feature>
<protein>
    <submittedName>
        <fullName evidence="9">Type IV secretion system DNA-binding domain-containing protein</fullName>
    </submittedName>
</protein>
<evidence type="ECO:0000313" key="9">
    <source>
        <dbReference type="EMBL" id="MDO6414359.1"/>
    </source>
</evidence>
<keyword evidence="9" id="KW-0238">DNA-binding</keyword>
<keyword evidence="5 7" id="KW-0472">Membrane</keyword>
<dbReference type="PANTHER" id="PTHR37937">
    <property type="entry name" value="CONJUGATIVE TRANSFER: DNA TRANSPORT"/>
    <property type="match status" value="1"/>
</dbReference>
<gene>
    <name evidence="9" type="ORF">Q4F19_08200</name>
</gene>
<evidence type="ECO:0000256" key="5">
    <source>
        <dbReference type="ARBA" id="ARBA00023136"/>
    </source>
</evidence>
<feature type="compositionally biased region" description="Low complexity" evidence="6">
    <location>
        <begin position="614"/>
        <end position="626"/>
    </location>
</feature>
<evidence type="ECO:0000256" key="3">
    <source>
        <dbReference type="ARBA" id="ARBA00022692"/>
    </source>
</evidence>
<feature type="transmembrane region" description="Helical" evidence="7">
    <location>
        <begin position="21"/>
        <end position="43"/>
    </location>
</feature>
<dbReference type="GO" id="GO:0003677">
    <property type="term" value="F:DNA binding"/>
    <property type="evidence" value="ECO:0007669"/>
    <property type="project" value="UniProtKB-KW"/>
</dbReference>
<reference evidence="9" key="1">
    <citation type="submission" date="2023-07" db="EMBL/GenBank/DDBJ databases">
        <authorList>
            <person name="Kim M."/>
        </authorList>
    </citation>
    <scope>NUCLEOTIDE SEQUENCE</scope>
    <source>
        <strain evidence="9">BIUV-7</strain>
    </source>
</reference>
<dbReference type="InterPro" id="IPR027417">
    <property type="entry name" value="P-loop_NTPase"/>
</dbReference>
<dbReference type="Pfam" id="PF10412">
    <property type="entry name" value="TrwB_AAD_bind"/>
    <property type="match status" value="1"/>
</dbReference>
<dbReference type="InterPro" id="IPR051539">
    <property type="entry name" value="T4SS-coupling_protein"/>
</dbReference>
<keyword evidence="3 7" id="KW-0812">Transmembrane</keyword>
<dbReference type="RefSeq" id="WP_303541460.1">
    <property type="nucleotide sequence ID" value="NZ_JAUOTP010000003.1"/>
</dbReference>
<dbReference type="InterPro" id="IPR019476">
    <property type="entry name" value="T4SS_TraD_DNA-bd"/>
</dbReference>
<feature type="region of interest" description="Disordered" evidence="6">
    <location>
        <begin position="610"/>
        <end position="674"/>
    </location>
</feature>
<keyword evidence="4 7" id="KW-1133">Transmembrane helix</keyword>
<sequence length="802" mass="88164">MKRNLKNFTRGSQLLENFGMMFAAGFKLPAWIAIIAFTLSAWWHCSTMLSEHSQYLGLMHVEASIYRWFQFDPDKAVNIQTGGGTIRLTWGTVLDYPPMVHAWAEVVAVLWRAFWTVVVALVPLFVFYYWYAVRFGCKAKQRDHIGGAQLASYLDLRRLIDIRNRPQRSKDMKAAFGSTWPLQSRLATTAELDAAGIYRPYQIAGIPFPYRLEQSHAMLIGTTGTGKTVELSSLVTQVRERNHRAVIFDLTGAFIERFYDEERDVILNPLDARCPQWSIFNECDTEAEFTTAWEALVPHDGGGSDPFWVQAARMLGVETCLKLKAEGRTSNGALYRELMTADLKHVHKLVERTLADPITAPEAARMAESVRAVLNTNAKPIRLLPDEGPSFSIKTWMMDDDGSGGVLFLSSRYVDMAVARTMLTTWLDTALNTLMTMPKTRDVRMWFLVDELGALHRLTALEKGLQTARNYGGAIVLGVHAFGKLAETYGQNVAQTLASLARTKLLLATDDRPTAVFESDSIGHRQFREMEEGYSYGYDNLRDAVTLTPRRNLEPLVLPDDIMNLENLHGYLKFPSGFPAAAVRLQYIDYPHIAEGFVLRAIALPPELTPQPTAAPSADAGSASAGKNGEGALSGSNPDGGQGIQDDPPTGSGSTPPEQVLEPKRESAGDQADTSVENATAWLNARLPTTSMPPVAQAETIDSRLGADGSDDALDGSAVGRRNDTGSGSAELPQRRNGNAIERVSPTRASASKRQGPSDADLSQQELRLAFVTKAEVEHHHHDHHPPAAIPDGLADSMGIGD</sequence>
<proteinExistence type="predicted"/>
<organism evidence="9 10">
    <name type="scientific">Sphingomonas natans</name>
    <dbReference type="NCBI Taxonomy" id="3063330"/>
    <lineage>
        <taxon>Bacteria</taxon>
        <taxon>Pseudomonadati</taxon>
        <taxon>Pseudomonadota</taxon>
        <taxon>Alphaproteobacteria</taxon>
        <taxon>Sphingomonadales</taxon>
        <taxon>Sphingomonadaceae</taxon>
        <taxon>Sphingomonas</taxon>
    </lineage>
</organism>
<evidence type="ECO:0000256" key="1">
    <source>
        <dbReference type="ARBA" id="ARBA00004651"/>
    </source>
</evidence>
<name>A0ABT8Y9I6_9SPHN</name>
<dbReference type="EMBL" id="JAUOTP010000003">
    <property type="protein sequence ID" value="MDO6414359.1"/>
    <property type="molecule type" value="Genomic_DNA"/>
</dbReference>
<dbReference type="Gene3D" id="3.40.50.300">
    <property type="entry name" value="P-loop containing nucleotide triphosphate hydrolases"/>
    <property type="match status" value="2"/>
</dbReference>
<dbReference type="SUPFAM" id="SSF52540">
    <property type="entry name" value="P-loop containing nucleoside triphosphate hydrolases"/>
    <property type="match status" value="1"/>
</dbReference>
<dbReference type="PANTHER" id="PTHR37937:SF1">
    <property type="entry name" value="CONJUGATIVE TRANSFER: DNA TRANSPORT"/>
    <property type="match status" value="1"/>
</dbReference>
<feature type="transmembrane region" description="Helical" evidence="7">
    <location>
        <begin position="113"/>
        <end position="132"/>
    </location>
</feature>
<evidence type="ECO:0000256" key="6">
    <source>
        <dbReference type="SAM" id="MobiDB-lite"/>
    </source>
</evidence>
<evidence type="ECO:0000313" key="10">
    <source>
        <dbReference type="Proteomes" id="UP001169764"/>
    </source>
</evidence>
<feature type="domain" description="Type IV secretion system coupling protein TraD DNA-binding" evidence="8">
    <location>
        <begin position="201"/>
        <end position="585"/>
    </location>
</feature>
<evidence type="ECO:0000256" key="7">
    <source>
        <dbReference type="SAM" id="Phobius"/>
    </source>
</evidence>
<feature type="compositionally biased region" description="Polar residues" evidence="6">
    <location>
        <begin position="747"/>
        <end position="766"/>
    </location>
</feature>
<evidence type="ECO:0000256" key="2">
    <source>
        <dbReference type="ARBA" id="ARBA00022475"/>
    </source>
</evidence>
<evidence type="ECO:0000259" key="8">
    <source>
        <dbReference type="Pfam" id="PF10412"/>
    </source>
</evidence>
<accession>A0ABT8Y9I6</accession>
<evidence type="ECO:0000256" key="4">
    <source>
        <dbReference type="ARBA" id="ARBA00022989"/>
    </source>
</evidence>
<dbReference type="Proteomes" id="UP001169764">
    <property type="component" value="Unassembled WGS sequence"/>
</dbReference>
<comment type="caution">
    <text evidence="9">The sequence shown here is derived from an EMBL/GenBank/DDBJ whole genome shotgun (WGS) entry which is preliminary data.</text>
</comment>
<dbReference type="CDD" id="cd01127">
    <property type="entry name" value="TrwB_TraG_TraD_VirD4"/>
    <property type="match status" value="1"/>
</dbReference>
<comment type="subcellular location">
    <subcellularLocation>
        <location evidence="1">Cell membrane</location>
        <topology evidence="1">Multi-pass membrane protein</topology>
    </subcellularLocation>
</comment>